<dbReference type="GO" id="GO:0042732">
    <property type="term" value="P:D-xylose metabolic process"/>
    <property type="evidence" value="ECO:0007669"/>
    <property type="project" value="UniProtKB-UniRule"/>
</dbReference>
<keyword evidence="2 4" id="KW-0808">Transferase</keyword>
<accession>A0AAV0C0L4</accession>
<comment type="function">
    <text evidence="4">Mediates 1-deoxy-D-xylulose (DX) phosphorylation in the cytoplasm prior to the translocation of 1-deoxy-D-xylulose 5-phosphate into plastids. Can also phosphorylate D-xylulose (Xyl). Uses preferentially ATP as cosubstrate.</text>
</comment>
<comment type="caution">
    <text evidence="7">The sequence shown here is derived from an EMBL/GenBank/DDBJ whole genome shotgun (WGS) entry which is preliminary data.</text>
</comment>
<keyword evidence="4" id="KW-0859">Xylose metabolism</keyword>
<dbReference type="GO" id="GO:0005524">
    <property type="term" value="F:ATP binding"/>
    <property type="evidence" value="ECO:0007669"/>
    <property type="project" value="UniProtKB-KW"/>
</dbReference>
<dbReference type="InterPro" id="IPR042024">
    <property type="entry name" value="D-XK_euk"/>
</dbReference>
<protein>
    <recommendedName>
        <fullName evidence="4">Xylulose kinase</fullName>
        <ecNumber evidence="4">2.7.1.17</ecNumber>
    </recommendedName>
</protein>
<dbReference type="EC" id="2.7.1.17" evidence="4"/>
<comment type="catalytic activity">
    <reaction evidence="4">
        <text>D-xylulose + ATP = D-xylulose 5-phosphate + ADP + H(+)</text>
        <dbReference type="Rhea" id="RHEA:10964"/>
        <dbReference type="ChEBI" id="CHEBI:15378"/>
        <dbReference type="ChEBI" id="CHEBI:17140"/>
        <dbReference type="ChEBI" id="CHEBI:30616"/>
        <dbReference type="ChEBI" id="CHEBI:57737"/>
        <dbReference type="ChEBI" id="CHEBI:456216"/>
        <dbReference type="EC" id="2.7.1.17"/>
    </reaction>
</comment>
<dbReference type="Gene3D" id="3.30.420.40">
    <property type="match status" value="2"/>
</dbReference>
<evidence type="ECO:0000256" key="4">
    <source>
        <dbReference type="RuleBase" id="RU367058"/>
    </source>
</evidence>
<dbReference type="InterPro" id="IPR018484">
    <property type="entry name" value="FGGY_N"/>
</dbReference>
<keyword evidence="4" id="KW-0067">ATP-binding</keyword>
<dbReference type="GO" id="GO:0005829">
    <property type="term" value="C:cytosol"/>
    <property type="evidence" value="ECO:0007669"/>
    <property type="project" value="TreeGrafter"/>
</dbReference>
<evidence type="ECO:0000256" key="1">
    <source>
        <dbReference type="ARBA" id="ARBA00009156"/>
    </source>
</evidence>
<sequence>MEASILPNDALFLGFDSSTQSMKVTVLDANLNIVATEMVNFDSELPHYKTKDGIYRDTSINGRIVSPTLMWVEALELVLCRLEKSKFDFGKVFALSGSGQQHGSVYWKNGSDRILSSLHPKTPLVEQLSEAFSTKESPIWMDSSTSKQCREIEKAVGGPLELSRITGSRAYERFTGPQIRRVFETHPDIYKRTERISLVSSFMASLFIGGYASIDHTDGAGMNLMDIKQRAWSKPALEATAPDLEEKLGKLAPAYDVAGYIAPYFVERYHFNKDCLVINWSGDNPNSLAGLTLNTPGDLAISLGTSDTVFGITTDHQPSLEGHVFPNPVDTQGYMVMLCYKNGSLTREDIRNRCAEKSWDIFNKHLEQTPPLNGGKLGFYYKEHEILPPLPVGYHRYILKNFSGDTLEGVEECEVKEFDPPSEVRAVIEGQLLSIRAHAERFGLPSPPNRMIATGGASANSNILSMVASIFGCDVYTVQRPDSASLGGALRAAHGWLCHKKGRFVPIASMYVDKMEKTSLNCKLAVKASDEAIGAKYGLLMKKRVEIENGLVEKLGRL</sequence>
<dbReference type="GO" id="GO:0005997">
    <property type="term" value="P:xylulose metabolic process"/>
    <property type="evidence" value="ECO:0007669"/>
    <property type="project" value="TreeGrafter"/>
</dbReference>
<name>A0AAV0C0L4_9ASTE</name>
<proteinExistence type="inferred from homology"/>
<evidence type="ECO:0000313" key="7">
    <source>
        <dbReference type="EMBL" id="CAH9060839.1"/>
    </source>
</evidence>
<dbReference type="SUPFAM" id="SSF53067">
    <property type="entry name" value="Actin-like ATPase domain"/>
    <property type="match status" value="2"/>
</dbReference>
<evidence type="ECO:0000256" key="2">
    <source>
        <dbReference type="ARBA" id="ARBA00022679"/>
    </source>
</evidence>
<feature type="domain" description="Carbohydrate kinase FGGY C-terminal" evidence="6">
    <location>
        <begin position="299"/>
        <end position="496"/>
    </location>
</feature>
<dbReference type="InterPro" id="IPR000577">
    <property type="entry name" value="Carb_kinase_FGGY"/>
</dbReference>
<gene>
    <name evidence="7" type="ORF">CEPIT_LOCUS1614</name>
</gene>
<dbReference type="Pfam" id="PF00370">
    <property type="entry name" value="FGGY_N"/>
    <property type="match status" value="1"/>
</dbReference>
<dbReference type="PANTHER" id="PTHR10196:SF57">
    <property type="entry name" value="XYLULOSE KINASE"/>
    <property type="match status" value="1"/>
</dbReference>
<keyword evidence="8" id="KW-1185">Reference proteome</keyword>
<keyword evidence="3 4" id="KW-0418">Kinase</keyword>
<evidence type="ECO:0000259" key="6">
    <source>
        <dbReference type="Pfam" id="PF02782"/>
    </source>
</evidence>
<evidence type="ECO:0000259" key="5">
    <source>
        <dbReference type="Pfam" id="PF00370"/>
    </source>
</evidence>
<dbReference type="Proteomes" id="UP001152523">
    <property type="component" value="Unassembled WGS sequence"/>
</dbReference>
<dbReference type="FunFam" id="3.30.420.40:FF:000118">
    <property type="entry name" value="Xylulose kinase 2"/>
    <property type="match status" value="1"/>
</dbReference>
<keyword evidence="4" id="KW-0119">Carbohydrate metabolism</keyword>
<keyword evidence="4" id="KW-0547">Nucleotide-binding</keyword>
<dbReference type="CDD" id="cd07776">
    <property type="entry name" value="ASKHA_NBD_FGGY_SpXK-like"/>
    <property type="match status" value="1"/>
</dbReference>
<feature type="domain" description="Carbohydrate kinase FGGY N-terminal" evidence="5">
    <location>
        <begin position="139"/>
        <end position="288"/>
    </location>
</feature>
<dbReference type="AlphaFoldDB" id="A0AAV0C0L4"/>
<dbReference type="InterPro" id="IPR043129">
    <property type="entry name" value="ATPase_NBD"/>
</dbReference>
<comment type="similarity">
    <text evidence="1 4">Belongs to the FGGY kinase family.</text>
</comment>
<dbReference type="GO" id="GO:0004856">
    <property type="term" value="F:D-xylulokinase activity"/>
    <property type="evidence" value="ECO:0007669"/>
    <property type="project" value="UniProtKB-UniRule"/>
</dbReference>
<organism evidence="7 8">
    <name type="scientific">Cuscuta epithymum</name>
    <dbReference type="NCBI Taxonomy" id="186058"/>
    <lineage>
        <taxon>Eukaryota</taxon>
        <taxon>Viridiplantae</taxon>
        <taxon>Streptophyta</taxon>
        <taxon>Embryophyta</taxon>
        <taxon>Tracheophyta</taxon>
        <taxon>Spermatophyta</taxon>
        <taxon>Magnoliopsida</taxon>
        <taxon>eudicotyledons</taxon>
        <taxon>Gunneridae</taxon>
        <taxon>Pentapetalae</taxon>
        <taxon>asterids</taxon>
        <taxon>lamiids</taxon>
        <taxon>Solanales</taxon>
        <taxon>Convolvulaceae</taxon>
        <taxon>Cuscuteae</taxon>
        <taxon>Cuscuta</taxon>
        <taxon>Cuscuta subgen. Cuscuta</taxon>
    </lineage>
</organism>
<dbReference type="EMBL" id="CAMAPF010000008">
    <property type="protein sequence ID" value="CAH9060839.1"/>
    <property type="molecule type" value="Genomic_DNA"/>
</dbReference>
<dbReference type="InterPro" id="IPR018485">
    <property type="entry name" value="FGGY_C"/>
</dbReference>
<reference evidence="7" key="1">
    <citation type="submission" date="2022-07" db="EMBL/GenBank/DDBJ databases">
        <authorList>
            <person name="Macas J."/>
            <person name="Novak P."/>
            <person name="Neumann P."/>
        </authorList>
    </citation>
    <scope>NUCLEOTIDE SEQUENCE</scope>
</reference>
<dbReference type="PANTHER" id="PTHR10196">
    <property type="entry name" value="SUGAR KINASE"/>
    <property type="match status" value="1"/>
</dbReference>
<dbReference type="Pfam" id="PF02782">
    <property type="entry name" value="FGGY_C"/>
    <property type="match status" value="1"/>
</dbReference>
<evidence type="ECO:0000256" key="3">
    <source>
        <dbReference type="ARBA" id="ARBA00022777"/>
    </source>
</evidence>
<evidence type="ECO:0000313" key="8">
    <source>
        <dbReference type="Proteomes" id="UP001152523"/>
    </source>
</evidence>
<dbReference type="PIRSF" id="PIRSF000538">
    <property type="entry name" value="GlpK"/>
    <property type="match status" value="1"/>
</dbReference>